<comment type="caution">
    <text evidence="1">The sequence shown here is derived from an EMBL/GenBank/DDBJ whole genome shotgun (WGS) entry which is preliminary data.</text>
</comment>
<organism evidence="1">
    <name type="scientific">gut metagenome</name>
    <dbReference type="NCBI Taxonomy" id="749906"/>
    <lineage>
        <taxon>unclassified sequences</taxon>
        <taxon>metagenomes</taxon>
        <taxon>organismal metagenomes</taxon>
    </lineage>
</organism>
<reference evidence="1" key="1">
    <citation type="journal article" date="2012" name="PLoS ONE">
        <title>Gene sets for utilization of primary and secondary nutrition supplies in the distal gut of endangered iberian lynx.</title>
        <authorList>
            <person name="Alcaide M."/>
            <person name="Messina E."/>
            <person name="Richter M."/>
            <person name="Bargiela R."/>
            <person name="Peplies J."/>
            <person name="Huws S.A."/>
            <person name="Newbold C.J."/>
            <person name="Golyshin P.N."/>
            <person name="Simon M.A."/>
            <person name="Lopez G."/>
            <person name="Yakimov M.M."/>
            <person name="Ferrer M."/>
        </authorList>
    </citation>
    <scope>NUCLEOTIDE SEQUENCE</scope>
</reference>
<dbReference type="EMBL" id="AMCI01000152">
    <property type="protein sequence ID" value="EJX10582.1"/>
    <property type="molecule type" value="Genomic_DNA"/>
</dbReference>
<protein>
    <submittedName>
        <fullName evidence="1">Uncharacterized protein</fullName>
    </submittedName>
</protein>
<name>J9GQI5_9ZZZZ</name>
<dbReference type="AlphaFoldDB" id="J9GQI5"/>
<gene>
    <name evidence="1" type="ORF">EVA_00910</name>
</gene>
<evidence type="ECO:0000313" key="1">
    <source>
        <dbReference type="EMBL" id="EJX10582.1"/>
    </source>
</evidence>
<accession>J9GQI5</accession>
<sequence length="330" mass="38917">MTCIEFFQVSLCNDSSFFLSDFYLIKCPEVTFLHQHTNISCTFSIRSCRDLRLSTRSKNSQLVIVALSICCSHRSYSSSPTLRISYLYLIPIHLYRNNRSCSCFQFQIPSFSQFQTSFIDSTSQFFYDRKCNNLITSFQCHYKIFTFYLRRFKNLVIQRTRNAFYSATRYIFPSTFAKTHLPLSGSYTKLRKAFPVLTVFTGCFHIGFDTINDPITLFNGNDRLIDCSRFTDGKIQFITVGQFNHELTIFFFHICNQLILRIEHKSGHSQIVIQQFYLLLYQCHSIRQIIYIVFQVIECTRSNSPSHQGEKYIRFYVLHNRLVFKVILSH</sequence>
<proteinExistence type="predicted"/>